<feature type="compositionally biased region" description="Basic and acidic residues" evidence="2">
    <location>
        <begin position="62"/>
        <end position="78"/>
    </location>
</feature>
<dbReference type="PANTHER" id="PTHR18947:SF35">
    <property type="entry name" value="COILED-COIL DOMAIN-CONTAINING PROTEIN 88B"/>
    <property type="match status" value="1"/>
</dbReference>
<sequence>MQESANDMQVLKSQGEESAGEKTSFKSKAEDRKKTHSSFQESEPRKRHLESKSGEVIVMKKLLQEEGQEPKLIKRLDQNTRPIPQPSTVSESKTENIESTFSYSKSLPSSSEAKTLPGSSSQVTSTTERPSSSDSNSAHTPLSATESPLSLLLIELHGIRRERSDLQGRYDSILRDLQRQEGELERMQRELRRGRNAMRVLKQEHRELQERFSQLSIQGEQIQQERHRKVQEQMDKAQEFHLENQRLQDEHKRLQEELYRLEKTFTEKTSELREMKRQLGSEQRQREQLERERMELKETVQRMEISNTGLSDQCQVLSQVKFTLQEQNSHLLSQINTLTQDNRELLEKSLESGALRQEEERCYREKLTELKHEKQKLLDKIMDQYRVLEPAPAAHSHKRSNWITDKMKRLLKTKEKPARGPGDVTRFLNPPKEPSLELDSPTKSGDVALRRSRSSLSVSSQSYQAASPRFRRMKLSSTIRSSESFSGADSSPRDKFRLRQSRRVQDSEEDDTGSEGKRDSKGEEMS</sequence>
<feature type="region of interest" description="Disordered" evidence="2">
    <location>
        <begin position="1"/>
        <end position="144"/>
    </location>
</feature>
<accession>A0ABN9MKJ0</accession>
<organism evidence="3 4">
    <name type="scientific">Ranitomeya imitator</name>
    <name type="common">mimic poison frog</name>
    <dbReference type="NCBI Taxonomy" id="111125"/>
    <lineage>
        <taxon>Eukaryota</taxon>
        <taxon>Metazoa</taxon>
        <taxon>Chordata</taxon>
        <taxon>Craniata</taxon>
        <taxon>Vertebrata</taxon>
        <taxon>Euteleostomi</taxon>
        <taxon>Amphibia</taxon>
        <taxon>Batrachia</taxon>
        <taxon>Anura</taxon>
        <taxon>Neobatrachia</taxon>
        <taxon>Hyloidea</taxon>
        <taxon>Dendrobatidae</taxon>
        <taxon>Dendrobatinae</taxon>
        <taxon>Ranitomeya</taxon>
    </lineage>
</organism>
<dbReference type="PANTHER" id="PTHR18947">
    <property type="entry name" value="HOOK PROTEINS"/>
    <property type="match status" value="1"/>
</dbReference>
<feature type="region of interest" description="Disordered" evidence="2">
    <location>
        <begin position="413"/>
        <end position="526"/>
    </location>
</feature>
<evidence type="ECO:0000313" key="4">
    <source>
        <dbReference type="Proteomes" id="UP001176940"/>
    </source>
</evidence>
<feature type="compositionally biased region" description="Basic and acidic residues" evidence="2">
    <location>
        <begin position="19"/>
        <end position="33"/>
    </location>
</feature>
<keyword evidence="4" id="KW-1185">Reference proteome</keyword>
<dbReference type="EMBL" id="CAUEEQ010078164">
    <property type="protein sequence ID" value="CAJ0967232.1"/>
    <property type="molecule type" value="Genomic_DNA"/>
</dbReference>
<reference evidence="3" key="1">
    <citation type="submission" date="2023-07" db="EMBL/GenBank/DDBJ databases">
        <authorList>
            <person name="Stuckert A."/>
        </authorList>
    </citation>
    <scope>NUCLEOTIDE SEQUENCE</scope>
</reference>
<feature type="compositionally biased region" description="Low complexity" evidence="2">
    <location>
        <begin position="454"/>
        <end position="467"/>
    </location>
</feature>
<gene>
    <name evidence="3" type="ORF">RIMI_LOCUS22064606</name>
</gene>
<keyword evidence="1" id="KW-0175">Coiled coil</keyword>
<feature type="compositionally biased region" description="Polar residues" evidence="2">
    <location>
        <begin position="79"/>
        <end position="144"/>
    </location>
</feature>
<feature type="compositionally biased region" description="Polar residues" evidence="2">
    <location>
        <begin position="475"/>
        <end position="489"/>
    </location>
</feature>
<evidence type="ECO:0000256" key="1">
    <source>
        <dbReference type="SAM" id="Coils"/>
    </source>
</evidence>
<proteinExistence type="predicted"/>
<evidence type="ECO:0000256" key="2">
    <source>
        <dbReference type="SAM" id="MobiDB-lite"/>
    </source>
</evidence>
<feature type="coiled-coil region" evidence="1">
    <location>
        <begin position="170"/>
        <end position="384"/>
    </location>
</feature>
<evidence type="ECO:0000313" key="3">
    <source>
        <dbReference type="EMBL" id="CAJ0967232.1"/>
    </source>
</evidence>
<dbReference type="Proteomes" id="UP001176940">
    <property type="component" value="Unassembled WGS sequence"/>
</dbReference>
<name>A0ABN9MKJ0_9NEOB</name>
<protein>
    <submittedName>
        <fullName evidence="3">Uncharacterized protein</fullName>
    </submittedName>
</protein>
<comment type="caution">
    <text evidence="3">The sequence shown here is derived from an EMBL/GenBank/DDBJ whole genome shotgun (WGS) entry which is preliminary data.</text>
</comment>
<feature type="compositionally biased region" description="Basic and acidic residues" evidence="2">
    <location>
        <begin position="514"/>
        <end position="526"/>
    </location>
</feature>